<evidence type="ECO:0000313" key="1">
    <source>
        <dbReference type="EMBL" id="KAI9898026.1"/>
    </source>
</evidence>
<protein>
    <submittedName>
        <fullName evidence="1">Uncharacterized protein</fullName>
    </submittedName>
</protein>
<name>A0ACC0UV88_9HYPO</name>
<sequence length="446" mass="48509">MSDEISELFRLQYAEAIKQQVLGDDLGSKIFFLANEVQKGPLAGRNIPEAYTNLGLFHLGNNLLTTDNIYYNPSSIHGFDRAVRTYLNWVDSGGNDDDALHDKFLSLLKDQNRAEKALGREIKNGLESYKTEKEMGMVEQPFNEWITFNFPSFKEIKNNADGIANKIRGMQAQKGGAMAPSLDKDMGSLNAAREVLTHIYGFNMPVAAGSPLSSSEILHKLQSGETIPPPDSYHLPLYHSPTYKGFVQEAMNKGGSSDYNPSNSIDVEIDTSKNTSDYNFGQTEGEPSGGIGWLAFNLSGDASTESSTLQTGSESSEVSVKITYDNLQAVDIIPGNWAADLSKYTLRSDAPEGVKTLAKVTQIVVVSGLGYEIEVGAETAETLDQMLQETENAGGTVTVFGIPIQLGAEDTHYTAWDKDSRTFRVIPNYNNNVATVVGVIGEAVGA</sequence>
<reference evidence="1" key="1">
    <citation type="submission" date="2022-10" db="EMBL/GenBank/DDBJ databases">
        <title>Complete Genome of Trichothecium roseum strain YXFP-22015, a Plant Pathogen Isolated from Citrus.</title>
        <authorList>
            <person name="Wang Y."/>
            <person name="Zhu L."/>
        </authorList>
    </citation>
    <scope>NUCLEOTIDE SEQUENCE</scope>
    <source>
        <strain evidence="1">YXFP-22015</strain>
    </source>
</reference>
<accession>A0ACC0UV88</accession>
<organism evidence="1 2">
    <name type="scientific">Trichothecium roseum</name>
    <dbReference type="NCBI Taxonomy" id="47278"/>
    <lineage>
        <taxon>Eukaryota</taxon>
        <taxon>Fungi</taxon>
        <taxon>Dikarya</taxon>
        <taxon>Ascomycota</taxon>
        <taxon>Pezizomycotina</taxon>
        <taxon>Sordariomycetes</taxon>
        <taxon>Hypocreomycetidae</taxon>
        <taxon>Hypocreales</taxon>
        <taxon>Hypocreales incertae sedis</taxon>
        <taxon>Trichothecium</taxon>
    </lineage>
</organism>
<dbReference type="Proteomes" id="UP001163324">
    <property type="component" value="Chromosome 6"/>
</dbReference>
<keyword evidence="2" id="KW-1185">Reference proteome</keyword>
<dbReference type="EMBL" id="CM047945">
    <property type="protein sequence ID" value="KAI9898026.1"/>
    <property type="molecule type" value="Genomic_DNA"/>
</dbReference>
<proteinExistence type="predicted"/>
<comment type="caution">
    <text evidence="1">The sequence shown here is derived from an EMBL/GenBank/DDBJ whole genome shotgun (WGS) entry which is preliminary data.</text>
</comment>
<evidence type="ECO:0000313" key="2">
    <source>
        <dbReference type="Proteomes" id="UP001163324"/>
    </source>
</evidence>
<gene>
    <name evidence="1" type="ORF">N3K66_006386</name>
</gene>